<proteinExistence type="predicted"/>
<evidence type="ECO:0000313" key="2">
    <source>
        <dbReference type="EMBL" id="SPF29283.1"/>
    </source>
</evidence>
<name>A0A2R8AAN4_9RHOB</name>
<keyword evidence="1" id="KW-0732">Signal</keyword>
<protein>
    <recommendedName>
        <fullName evidence="4">Coenzyme Q-binding protein COQ10 START domain-containing protein</fullName>
    </recommendedName>
</protein>
<dbReference type="InterPro" id="IPR023393">
    <property type="entry name" value="START-like_dom_sf"/>
</dbReference>
<dbReference type="InterPro" id="IPR019587">
    <property type="entry name" value="Polyketide_cyclase/dehydratase"/>
</dbReference>
<dbReference type="PROSITE" id="PS51257">
    <property type="entry name" value="PROKAR_LIPOPROTEIN"/>
    <property type="match status" value="1"/>
</dbReference>
<dbReference type="Pfam" id="PF10604">
    <property type="entry name" value="Polyketide_cyc2"/>
    <property type="match status" value="1"/>
</dbReference>
<keyword evidence="3" id="KW-1185">Reference proteome</keyword>
<dbReference type="OrthoDB" id="8251369at2"/>
<dbReference type="Gene3D" id="3.30.530.20">
    <property type="match status" value="1"/>
</dbReference>
<dbReference type="RefSeq" id="WP_108781994.1">
    <property type="nucleotide sequence ID" value="NZ_OMKW01000002.1"/>
</dbReference>
<dbReference type="SUPFAM" id="SSF55961">
    <property type="entry name" value="Bet v1-like"/>
    <property type="match status" value="1"/>
</dbReference>
<sequence length="191" mass="21247">MRPLILSAFLILAACAPTAPPATPPEPTPPPAPATEGLIEIDLVETYPLSRADLRTFMEENPITAFFEPSDDIAPVIGLEILSGTWPEPGTVRRVALADGHYVIERILENEPALFRYQIWVFTNDVGRGVEQIIGTQRFVEVDESTTRLEWTYALKPRNALTRFFVNRQVPAVRAYLQSGIDGMRAALSEQ</sequence>
<dbReference type="EMBL" id="OMKW01000002">
    <property type="protein sequence ID" value="SPF29283.1"/>
    <property type="molecule type" value="Genomic_DNA"/>
</dbReference>
<organism evidence="2 3">
    <name type="scientific">Pontivivens insulae</name>
    <dbReference type="NCBI Taxonomy" id="1639689"/>
    <lineage>
        <taxon>Bacteria</taxon>
        <taxon>Pseudomonadati</taxon>
        <taxon>Pseudomonadota</taxon>
        <taxon>Alphaproteobacteria</taxon>
        <taxon>Rhodobacterales</taxon>
        <taxon>Paracoccaceae</taxon>
        <taxon>Pontivivens</taxon>
    </lineage>
</organism>
<feature type="signal peptide" evidence="1">
    <location>
        <begin position="1"/>
        <end position="21"/>
    </location>
</feature>
<evidence type="ECO:0000313" key="3">
    <source>
        <dbReference type="Proteomes" id="UP000244932"/>
    </source>
</evidence>
<reference evidence="2 3" key="1">
    <citation type="submission" date="2018-03" db="EMBL/GenBank/DDBJ databases">
        <authorList>
            <person name="Keele B.F."/>
        </authorList>
    </citation>
    <scope>NUCLEOTIDE SEQUENCE [LARGE SCALE GENOMIC DNA]</scope>
    <source>
        <strain evidence="2 3">CeCT 8812</strain>
    </source>
</reference>
<evidence type="ECO:0000256" key="1">
    <source>
        <dbReference type="SAM" id="SignalP"/>
    </source>
</evidence>
<gene>
    <name evidence="2" type="ORF">POI8812_01591</name>
</gene>
<feature type="chain" id="PRO_5015313158" description="Coenzyme Q-binding protein COQ10 START domain-containing protein" evidence="1">
    <location>
        <begin position="22"/>
        <end position="191"/>
    </location>
</feature>
<evidence type="ECO:0008006" key="4">
    <source>
        <dbReference type="Google" id="ProtNLM"/>
    </source>
</evidence>
<dbReference type="Proteomes" id="UP000244932">
    <property type="component" value="Unassembled WGS sequence"/>
</dbReference>
<accession>A0A2R8AAN4</accession>
<dbReference type="AlphaFoldDB" id="A0A2R8AAN4"/>